<evidence type="ECO:0000256" key="1">
    <source>
        <dbReference type="SAM" id="Phobius"/>
    </source>
</evidence>
<feature type="transmembrane region" description="Helical" evidence="1">
    <location>
        <begin position="12"/>
        <end position="34"/>
    </location>
</feature>
<dbReference type="PROSITE" id="PS51257">
    <property type="entry name" value="PROKAR_LIPOPROTEIN"/>
    <property type="match status" value="1"/>
</dbReference>
<evidence type="ECO:0000313" key="3">
    <source>
        <dbReference type="WBParaSite" id="PTRK_0000316200.1"/>
    </source>
</evidence>
<dbReference type="Proteomes" id="UP000038045">
    <property type="component" value="Unplaced"/>
</dbReference>
<name>A0A0N4Z7K8_PARTI</name>
<keyword evidence="1" id="KW-0472">Membrane</keyword>
<protein>
    <submittedName>
        <fullName evidence="3">Uncharacterized protein</fullName>
    </submittedName>
</protein>
<dbReference type="WBParaSite" id="PTRK_0000316200.1">
    <property type="protein sequence ID" value="PTRK_0000316200.1"/>
    <property type="gene ID" value="PTRK_0000316200"/>
</dbReference>
<dbReference type="AlphaFoldDB" id="A0A0N4Z7K8"/>
<keyword evidence="2" id="KW-1185">Reference proteome</keyword>
<evidence type="ECO:0000313" key="2">
    <source>
        <dbReference type="Proteomes" id="UP000038045"/>
    </source>
</evidence>
<keyword evidence="1" id="KW-0812">Transmembrane</keyword>
<reference evidence="3" key="1">
    <citation type="submission" date="2017-02" db="UniProtKB">
        <authorList>
            <consortium name="WormBaseParasite"/>
        </authorList>
    </citation>
    <scope>IDENTIFICATION</scope>
</reference>
<keyword evidence="1" id="KW-1133">Transmembrane helix</keyword>
<accession>A0A0N4Z7K8</accession>
<proteinExistence type="predicted"/>
<organism evidence="2 3">
    <name type="scientific">Parastrongyloides trichosuri</name>
    <name type="common">Possum-specific nematode worm</name>
    <dbReference type="NCBI Taxonomy" id="131310"/>
    <lineage>
        <taxon>Eukaryota</taxon>
        <taxon>Metazoa</taxon>
        <taxon>Ecdysozoa</taxon>
        <taxon>Nematoda</taxon>
        <taxon>Chromadorea</taxon>
        <taxon>Rhabditida</taxon>
        <taxon>Tylenchina</taxon>
        <taxon>Panagrolaimomorpha</taxon>
        <taxon>Strongyloidoidea</taxon>
        <taxon>Strongyloididae</taxon>
        <taxon>Parastrongyloides</taxon>
    </lineage>
</organism>
<sequence>MLPENRENNLIPTLLAVIIFFISMVVGCFLYWIIRKCRTEKSSYNPNEELMRSAEKYKLKNTEFYV</sequence>